<evidence type="ECO:0000256" key="2">
    <source>
        <dbReference type="ARBA" id="ARBA00005722"/>
    </source>
</evidence>
<reference evidence="6 7" key="1">
    <citation type="journal article" date="2021" name="Front. Microbiol.">
        <title>Aerobic Denitrification and Heterotrophic Sulfur Oxidation in the Genus Halomonas Revealed by Six Novel Species Characterizations and Genome-Based Analysis.</title>
        <authorList>
            <person name="Wang L."/>
            <person name="Shao Z."/>
        </authorList>
    </citation>
    <scope>NUCLEOTIDE SEQUENCE [LARGE SCALE GENOMIC DNA]</scope>
    <source>
        <strain evidence="6 7">MCCC 1A05748</strain>
    </source>
</reference>
<dbReference type="RefSeq" id="WP_234247141.1">
    <property type="nucleotide sequence ID" value="NZ_JABFTQ010000017.1"/>
</dbReference>
<proteinExistence type="inferred from homology"/>
<evidence type="ECO:0000256" key="4">
    <source>
        <dbReference type="ARBA" id="ARBA00023136"/>
    </source>
</evidence>
<evidence type="ECO:0000256" key="1">
    <source>
        <dbReference type="ARBA" id="ARBA00004442"/>
    </source>
</evidence>
<evidence type="ECO:0000256" key="5">
    <source>
        <dbReference type="ARBA" id="ARBA00023237"/>
    </source>
</evidence>
<dbReference type="InterPro" id="IPR010583">
    <property type="entry name" value="MipA"/>
</dbReference>
<keyword evidence="5" id="KW-0998">Cell outer membrane</keyword>
<dbReference type="Pfam" id="PF06629">
    <property type="entry name" value="MipA"/>
    <property type="match status" value="1"/>
</dbReference>
<gene>
    <name evidence="6" type="ORF">HOP60_20055</name>
</gene>
<comment type="subcellular location">
    <subcellularLocation>
        <location evidence="1">Cell outer membrane</location>
    </subcellularLocation>
</comment>
<keyword evidence="4" id="KW-0472">Membrane</keyword>
<sequence>MPSSYPLVSIAHGSAVRVTAVALLAMGLGGPVTAMAQAPGDAESSTTWALGLGVLSAQEPYAGIGRDNTALPLLQFENQYVHLFGPRIEFKLPSLDIGHSQQLNFGIVGQYDGSGYEEGDAPILNAMEKRRSGFWAGGVVEWSTSFIDVSAEWLADVSGNSNGQIASLGLERTWRFGNHVLFTPHVGASWQDEKTVDYYFGVRENEARLDRPAYVGEAGVNIEAGVRGVYMFDRHHSVLVGGGVTSLADEIKDSPLVDRSTVNSVYLGYMYRF</sequence>
<comment type="caution">
    <text evidence="6">The sequence shown here is derived from an EMBL/GenBank/DDBJ whole genome shotgun (WGS) entry which is preliminary data.</text>
</comment>
<evidence type="ECO:0000256" key="3">
    <source>
        <dbReference type="ARBA" id="ARBA00022729"/>
    </source>
</evidence>
<dbReference type="EMBL" id="JABFTQ010000017">
    <property type="protein sequence ID" value="MCE8049009.1"/>
    <property type="molecule type" value="Genomic_DNA"/>
</dbReference>
<organism evidence="6 7">
    <name type="scientific">Billgrantia desiderata</name>
    <dbReference type="NCBI Taxonomy" id="52021"/>
    <lineage>
        <taxon>Bacteria</taxon>
        <taxon>Pseudomonadati</taxon>
        <taxon>Pseudomonadota</taxon>
        <taxon>Gammaproteobacteria</taxon>
        <taxon>Oceanospirillales</taxon>
        <taxon>Halomonadaceae</taxon>
        <taxon>Billgrantia</taxon>
    </lineage>
</organism>
<name>A0ABS9B9U8_9GAMM</name>
<keyword evidence="7" id="KW-1185">Reference proteome</keyword>
<accession>A0ABS9B9U8</accession>
<dbReference type="Proteomes" id="UP001320154">
    <property type="component" value="Unassembled WGS sequence"/>
</dbReference>
<keyword evidence="3" id="KW-0732">Signal</keyword>
<protein>
    <submittedName>
        <fullName evidence="6">MipA/OmpV family protein</fullName>
    </submittedName>
</protein>
<dbReference type="PANTHER" id="PTHR38776:SF1">
    <property type="entry name" value="MLTA-INTERACTING PROTEIN-RELATED"/>
    <property type="match status" value="1"/>
</dbReference>
<dbReference type="PANTHER" id="PTHR38776">
    <property type="entry name" value="MLTA-INTERACTING PROTEIN-RELATED"/>
    <property type="match status" value="1"/>
</dbReference>
<evidence type="ECO:0000313" key="7">
    <source>
        <dbReference type="Proteomes" id="UP001320154"/>
    </source>
</evidence>
<comment type="similarity">
    <text evidence="2">Belongs to the MipA/OmpV family.</text>
</comment>
<evidence type="ECO:0000313" key="6">
    <source>
        <dbReference type="EMBL" id="MCE8049009.1"/>
    </source>
</evidence>